<dbReference type="EMBL" id="ATLV01022416">
    <property type="status" value="NOT_ANNOTATED_CDS"/>
    <property type="molecule type" value="Genomic_DNA"/>
</dbReference>
<evidence type="ECO:0000313" key="2">
    <source>
        <dbReference type="EMBL" id="KFB47651.1"/>
    </source>
</evidence>
<dbReference type="Proteomes" id="UP000030765">
    <property type="component" value="Unassembled WGS sequence"/>
</dbReference>
<dbReference type="EnsemblMetazoa" id="ASIC015694-RA">
    <property type="protein sequence ID" value="ASIC015694-PA"/>
    <property type="gene ID" value="ASIC015694"/>
</dbReference>
<reference evidence="3" key="2">
    <citation type="submission" date="2020-05" db="UniProtKB">
        <authorList>
            <consortium name="EnsemblMetazoa"/>
        </authorList>
    </citation>
    <scope>IDENTIFICATION</scope>
</reference>
<evidence type="ECO:0000256" key="1">
    <source>
        <dbReference type="SAM" id="MobiDB-lite"/>
    </source>
</evidence>
<protein>
    <submittedName>
        <fullName evidence="2 3">Uncharacterized protein</fullName>
    </submittedName>
</protein>
<keyword evidence="4" id="KW-1185">Reference proteome</keyword>
<accession>A0A084WBQ7</accession>
<evidence type="ECO:0000313" key="4">
    <source>
        <dbReference type="Proteomes" id="UP000030765"/>
    </source>
</evidence>
<organism evidence="2">
    <name type="scientific">Anopheles sinensis</name>
    <name type="common">Mosquito</name>
    <dbReference type="NCBI Taxonomy" id="74873"/>
    <lineage>
        <taxon>Eukaryota</taxon>
        <taxon>Metazoa</taxon>
        <taxon>Ecdysozoa</taxon>
        <taxon>Arthropoda</taxon>
        <taxon>Hexapoda</taxon>
        <taxon>Insecta</taxon>
        <taxon>Pterygota</taxon>
        <taxon>Neoptera</taxon>
        <taxon>Endopterygota</taxon>
        <taxon>Diptera</taxon>
        <taxon>Nematocera</taxon>
        <taxon>Culicoidea</taxon>
        <taxon>Culicidae</taxon>
        <taxon>Anophelinae</taxon>
        <taxon>Anopheles</taxon>
    </lineage>
</organism>
<proteinExistence type="predicted"/>
<dbReference type="VEuPathDB" id="VectorBase:ASIC015694"/>
<sequence length="91" mass="10031">MEDDDDERMFEHGKQIQSNILTPFAEAFPSPSTNPQPGGKVTADDGTKRKVGRSEMGGRIVFRCCIRIRLDTIGYDAIESDISKAIGGTKR</sequence>
<gene>
    <name evidence="2" type="ORF">ZHAS_00015694</name>
</gene>
<reference evidence="2 4" key="1">
    <citation type="journal article" date="2014" name="BMC Genomics">
        <title>Genome sequence of Anopheles sinensis provides insight into genetics basis of mosquito competence for malaria parasites.</title>
        <authorList>
            <person name="Zhou D."/>
            <person name="Zhang D."/>
            <person name="Ding G."/>
            <person name="Shi L."/>
            <person name="Hou Q."/>
            <person name="Ye Y."/>
            <person name="Xu Y."/>
            <person name="Zhou H."/>
            <person name="Xiong C."/>
            <person name="Li S."/>
            <person name="Yu J."/>
            <person name="Hong S."/>
            <person name="Yu X."/>
            <person name="Zou P."/>
            <person name="Chen C."/>
            <person name="Chang X."/>
            <person name="Wang W."/>
            <person name="Lv Y."/>
            <person name="Sun Y."/>
            <person name="Ma L."/>
            <person name="Shen B."/>
            <person name="Zhu C."/>
        </authorList>
    </citation>
    <scope>NUCLEOTIDE SEQUENCE [LARGE SCALE GENOMIC DNA]</scope>
</reference>
<dbReference type="AlphaFoldDB" id="A0A084WBQ7"/>
<feature type="region of interest" description="Disordered" evidence="1">
    <location>
        <begin position="25"/>
        <end position="52"/>
    </location>
</feature>
<evidence type="ECO:0000313" key="3">
    <source>
        <dbReference type="EnsemblMetazoa" id="ASIC015694-PA"/>
    </source>
</evidence>
<dbReference type="EMBL" id="KE525332">
    <property type="protein sequence ID" value="KFB47651.1"/>
    <property type="molecule type" value="Genomic_DNA"/>
</dbReference>
<name>A0A084WBQ7_ANOSI</name>